<reference evidence="1 2" key="1">
    <citation type="journal article" date="2016" name="Nat. Commun.">
        <title>Thousands of microbial genomes shed light on interconnected biogeochemical processes in an aquifer system.</title>
        <authorList>
            <person name="Anantharaman K."/>
            <person name="Brown C.T."/>
            <person name="Hug L.A."/>
            <person name="Sharon I."/>
            <person name="Castelle C.J."/>
            <person name="Probst A.J."/>
            <person name="Thomas B.C."/>
            <person name="Singh A."/>
            <person name="Wilkins M.J."/>
            <person name="Karaoz U."/>
            <person name="Brodie E.L."/>
            <person name="Williams K.H."/>
            <person name="Hubbard S.S."/>
            <person name="Banfield J.F."/>
        </authorList>
    </citation>
    <scope>NUCLEOTIDE SEQUENCE [LARGE SCALE GENOMIC DNA]</scope>
</reference>
<organism evidence="1 2">
    <name type="scientific">Candidatus Gottesmanbacteria bacterium RIFCSPHIGHO2_01_FULL_40_15</name>
    <dbReference type="NCBI Taxonomy" id="1798376"/>
    <lineage>
        <taxon>Bacteria</taxon>
        <taxon>Candidatus Gottesmaniibacteriota</taxon>
    </lineage>
</organism>
<dbReference type="AlphaFoldDB" id="A0A1F5Z4B0"/>
<proteinExistence type="predicted"/>
<dbReference type="InterPro" id="IPR022148">
    <property type="entry name" value="CopG_antitoxin"/>
</dbReference>
<name>A0A1F5Z4B0_9BACT</name>
<accession>A0A1F5Z4B0</accession>
<dbReference type="Pfam" id="PF12441">
    <property type="entry name" value="CopG_antitoxin"/>
    <property type="match status" value="1"/>
</dbReference>
<comment type="caution">
    <text evidence="1">The sequence shown here is derived from an EMBL/GenBank/DDBJ whole genome shotgun (WGS) entry which is preliminary data.</text>
</comment>
<evidence type="ECO:0000313" key="2">
    <source>
        <dbReference type="Proteomes" id="UP000177354"/>
    </source>
</evidence>
<dbReference type="Proteomes" id="UP000177354">
    <property type="component" value="Unassembled WGS sequence"/>
</dbReference>
<protein>
    <recommendedName>
        <fullName evidence="3">CopG family transcriptional regulator</fullName>
    </recommendedName>
</protein>
<evidence type="ECO:0008006" key="3">
    <source>
        <dbReference type="Google" id="ProtNLM"/>
    </source>
</evidence>
<dbReference type="EMBL" id="MFJF01000010">
    <property type="protein sequence ID" value="OGG07205.1"/>
    <property type="molecule type" value="Genomic_DNA"/>
</dbReference>
<evidence type="ECO:0000313" key="1">
    <source>
        <dbReference type="EMBL" id="OGG07205.1"/>
    </source>
</evidence>
<gene>
    <name evidence="1" type="ORF">A2777_04995</name>
</gene>
<sequence>MNKPKPIKPFKTVEEEAKFWDTHDITKLMKNPKTPLSKLLPLEKEKQTVLTVRLQKSVKNKLEQVAKSKGINPSTLSRMWLIEKLYEIEKHFE</sequence>